<reference evidence="12 13" key="1">
    <citation type="submission" date="2019-02" db="EMBL/GenBank/DDBJ databases">
        <title>Deep-cultivation of Planctomycetes and their phenomic and genomic characterization uncovers novel biology.</title>
        <authorList>
            <person name="Wiegand S."/>
            <person name="Jogler M."/>
            <person name="Boedeker C."/>
            <person name="Pinto D."/>
            <person name="Vollmers J."/>
            <person name="Rivas-Marin E."/>
            <person name="Kohn T."/>
            <person name="Peeters S.H."/>
            <person name="Heuer A."/>
            <person name="Rast P."/>
            <person name="Oberbeckmann S."/>
            <person name="Bunk B."/>
            <person name="Jeske O."/>
            <person name="Meyerdierks A."/>
            <person name="Storesund J.E."/>
            <person name="Kallscheuer N."/>
            <person name="Luecker S."/>
            <person name="Lage O.M."/>
            <person name="Pohl T."/>
            <person name="Merkel B.J."/>
            <person name="Hornburger P."/>
            <person name="Mueller R.-W."/>
            <person name="Bruemmer F."/>
            <person name="Labrenz M."/>
            <person name="Spormann A.M."/>
            <person name="Op den Camp H."/>
            <person name="Overmann J."/>
            <person name="Amann R."/>
            <person name="Jetten M.S.M."/>
            <person name="Mascher T."/>
            <person name="Medema M.H."/>
            <person name="Devos D.P."/>
            <person name="Kaster A.-K."/>
            <person name="Ovreas L."/>
            <person name="Rohde M."/>
            <person name="Galperin M.Y."/>
            <person name="Jogler C."/>
        </authorList>
    </citation>
    <scope>NUCLEOTIDE SEQUENCE [LARGE SCALE GENOMIC DNA]</scope>
    <source>
        <strain evidence="12 13">K22_7</strain>
    </source>
</reference>
<dbReference type="Pfam" id="PF01807">
    <property type="entry name" value="Zn_ribbon_DnaG"/>
    <property type="match status" value="1"/>
</dbReference>
<dbReference type="AlphaFoldDB" id="A0A517NJX9"/>
<dbReference type="RefSeq" id="WP_145175402.1">
    <property type="nucleotide sequence ID" value="NZ_CP036525.1"/>
</dbReference>
<protein>
    <submittedName>
        <fullName evidence="12">DNA primase</fullName>
        <ecNumber evidence="12">2.7.7.-</ecNumber>
    </submittedName>
</protein>
<evidence type="ECO:0000256" key="1">
    <source>
        <dbReference type="ARBA" id="ARBA00022478"/>
    </source>
</evidence>
<dbReference type="InterPro" id="IPR034151">
    <property type="entry name" value="TOPRIM_DnaG_bac"/>
</dbReference>
<gene>
    <name evidence="12" type="primary">dnaG_2</name>
    <name evidence="12" type="ORF">K227x_58650</name>
</gene>
<evidence type="ECO:0000313" key="12">
    <source>
        <dbReference type="EMBL" id="QDT07438.1"/>
    </source>
</evidence>
<dbReference type="InterPro" id="IPR002694">
    <property type="entry name" value="Znf_CHC2"/>
</dbReference>
<evidence type="ECO:0000256" key="8">
    <source>
        <dbReference type="ARBA" id="ARBA00022833"/>
    </source>
</evidence>
<dbReference type="PROSITE" id="PS50880">
    <property type="entry name" value="TOPRIM"/>
    <property type="match status" value="1"/>
</dbReference>
<keyword evidence="6" id="KW-0479">Metal-binding</keyword>
<keyword evidence="13" id="KW-1185">Reference proteome</keyword>
<feature type="region of interest" description="Disordered" evidence="10">
    <location>
        <begin position="971"/>
        <end position="1030"/>
    </location>
</feature>
<dbReference type="SUPFAM" id="SSF57783">
    <property type="entry name" value="Zinc beta-ribbon"/>
    <property type="match status" value="1"/>
</dbReference>
<keyword evidence="1" id="KW-0240">DNA-directed RNA polymerase</keyword>
<evidence type="ECO:0000256" key="4">
    <source>
        <dbReference type="ARBA" id="ARBA00022695"/>
    </source>
</evidence>
<feature type="compositionally biased region" description="Basic and acidic residues" evidence="10">
    <location>
        <begin position="986"/>
        <end position="998"/>
    </location>
</feature>
<evidence type="ECO:0000256" key="6">
    <source>
        <dbReference type="ARBA" id="ARBA00022723"/>
    </source>
</evidence>
<keyword evidence="2" id="KW-0639">Primosome</keyword>
<dbReference type="SUPFAM" id="SSF56731">
    <property type="entry name" value="DNA primase core"/>
    <property type="match status" value="1"/>
</dbReference>
<dbReference type="GO" id="GO:0000428">
    <property type="term" value="C:DNA-directed RNA polymerase complex"/>
    <property type="evidence" value="ECO:0007669"/>
    <property type="project" value="UniProtKB-KW"/>
</dbReference>
<keyword evidence="5" id="KW-0235">DNA replication</keyword>
<dbReference type="CDD" id="cd03364">
    <property type="entry name" value="TOPRIM_DnaG_primases"/>
    <property type="match status" value="1"/>
</dbReference>
<keyword evidence="3 12" id="KW-0808">Transferase</keyword>
<dbReference type="Gene3D" id="3.90.980.10">
    <property type="entry name" value="DNA primase, catalytic core, N-terminal domain"/>
    <property type="match status" value="1"/>
</dbReference>
<evidence type="ECO:0000256" key="7">
    <source>
        <dbReference type="ARBA" id="ARBA00022771"/>
    </source>
</evidence>
<dbReference type="Gene3D" id="3.40.1360.10">
    <property type="match status" value="1"/>
</dbReference>
<keyword evidence="4 12" id="KW-0548">Nucleotidyltransferase</keyword>
<keyword evidence="7" id="KW-0863">Zinc-finger</keyword>
<dbReference type="GO" id="GO:0008270">
    <property type="term" value="F:zinc ion binding"/>
    <property type="evidence" value="ECO:0007669"/>
    <property type="project" value="UniProtKB-KW"/>
</dbReference>
<keyword evidence="8" id="KW-0862">Zinc</keyword>
<evidence type="ECO:0000256" key="5">
    <source>
        <dbReference type="ARBA" id="ARBA00022705"/>
    </source>
</evidence>
<name>A0A517NJX9_9BACT</name>
<keyword evidence="9" id="KW-0804">Transcription</keyword>
<dbReference type="InterPro" id="IPR006171">
    <property type="entry name" value="TOPRIM_dom"/>
</dbReference>
<dbReference type="SMART" id="SM00400">
    <property type="entry name" value="ZnF_CHCC"/>
    <property type="match status" value="1"/>
</dbReference>
<evidence type="ECO:0000256" key="2">
    <source>
        <dbReference type="ARBA" id="ARBA00022515"/>
    </source>
</evidence>
<dbReference type="Gene3D" id="3.90.580.10">
    <property type="entry name" value="Zinc finger, CHC2-type domain"/>
    <property type="match status" value="1"/>
</dbReference>
<dbReference type="EMBL" id="CP036525">
    <property type="protein sequence ID" value="QDT07438.1"/>
    <property type="molecule type" value="Genomic_DNA"/>
</dbReference>
<dbReference type="GO" id="GO:0005737">
    <property type="term" value="C:cytoplasm"/>
    <property type="evidence" value="ECO:0007669"/>
    <property type="project" value="TreeGrafter"/>
</dbReference>
<dbReference type="KEGG" id="rlc:K227x_58650"/>
<evidence type="ECO:0000256" key="3">
    <source>
        <dbReference type="ARBA" id="ARBA00022679"/>
    </source>
</evidence>
<evidence type="ECO:0000256" key="10">
    <source>
        <dbReference type="SAM" id="MobiDB-lite"/>
    </source>
</evidence>
<dbReference type="SMART" id="SM00493">
    <property type="entry name" value="TOPRIM"/>
    <property type="match status" value="1"/>
</dbReference>
<dbReference type="PANTHER" id="PTHR30313">
    <property type="entry name" value="DNA PRIMASE"/>
    <property type="match status" value="1"/>
</dbReference>
<dbReference type="GO" id="GO:0006269">
    <property type="term" value="P:DNA replication, synthesis of primer"/>
    <property type="evidence" value="ECO:0007669"/>
    <property type="project" value="UniProtKB-KW"/>
</dbReference>
<dbReference type="InterPro" id="IPR050219">
    <property type="entry name" value="DnaG_primase"/>
</dbReference>
<feature type="compositionally biased region" description="Basic and acidic residues" evidence="10">
    <location>
        <begin position="404"/>
        <end position="421"/>
    </location>
</feature>
<organism evidence="12 13">
    <name type="scientific">Rubripirellula lacrimiformis</name>
    <dbReference type="NCBI Taxonomy" id="1930273"/>
    <lineage>
        <taxon>Bacteria</taxon>
        <taxon>Pseudomonadati</taxon>
        <taxon>Planctomycetota</taxon>
        <taxon>Planctomycetia</taxon>
        <taxon>Pirellulales</taxon>
        <taxon>Pirellulaceae</taxon>
        <taxon>Rubripirellula</taxon>
    </lineage>
</organism>
<dbReference type="InterPro" id="IPR037068">
    <property type="entry name" value="DNA_primase_core_N_sf"/>
</dbReference>
<dbReference type="Proteomes" id="UP000318538">
    <property type="component" value="Chromosome"/>
</dbReference>
<dbReference type="PANTHER" id="PTHR30313:SF2">
    <property type="entry name" value="DNA PRIMASE"/>
    <property type="match status" value="1"/>
</dbReference>
<evidence type="ECO:0000259" key="11">
    <source>
        <dbReference type="PROSITE" id="PS50880"/>
    </source>
</evidence>
<evidence type="ECO:0000313" key="13">
    <source>
        <dbReference type="Proteomes" id="UP000318538"/>
    </source>
</evidence>
<dbReference type="GO" id="GO:0003899">
    <property type="term" value="F:DNA-directed RNA polymerase activity"/>
    <property type="evidence" value="ECO:0007669"/>
    <property type="project" value="InterPro"/>
</dbReference>
<feature type="region of interest" description="Disordered" evidence="10">
    <location>
        <begin position="404"/>
        <end position="454"/>
    </location>
</feature>
<dbReference type="OrthoDB" id="223501at2"/>
<dbReference type="InterPro" id="IPR036977">
    <property type="entry name" value="DNA_primase_Znf_CHC2"/>
</dbReference>
<dbReference type="GO" id="GO:1990077">
    <property type="term" value="C:primosome complex"/>
    <property type="evidence" value="ECO:0007669"/>
    <property type="project" value="UniProtKB-KW"/>
</dbReference>
<feature type="domain" description="Toprim" evidence="11">
    <location>
        <begin position="259"/>
        <end position="342"/>
    </location>
</feature>
<feature type="compositionally biased region" description="Low complexity" evidence="10">
    <location>
        <begin position="438"/>
        <end position="454"/>
    </location>
</feature>
<sequence length="1030" mass="113858">MARFDDETLAKIKSETDIVALIESYGTKLKPRGASGELIGLCPIHDDKSPSLVVNRNKNVWNCLGACGRGGDVIEFVMAAEKTSFRHAVELLDEGKVGAMAAQGTKAANTRRLSSPIAQTAEGAALLADVAAYYHERLKESPDALDYLRKRCIENAEAIEHFKIGFSDRTLGLRLPTNRTKAGKDMRSRLEEVGVLKASGHELMRGCITFPIFAADDHERAGVGEIYGRRIDNAAKSKHFYLPGPHQGVFNAEALTASDEIILCESPIDAVTFWAAGYRNVTACFGTNGFTDDLRKAFRSHDIKRILIAFDSDEAGNNGAERIGKELIDEGYEVFRIRFPREMDANSYAATAAKSGGGESNLHNWMGLVIRNADWIGKGAAPVMTTPVPDFLADARKQIAAKRAEEEAAKEKTVAVDDGQSKSEPQPSSLAADRACEPAKPVAAEPPAASPVPAMQEPQTLDAEITQTGIVMTIGNRVYRVRGLDRNTSIDSMKLNVMVRREDAERFFVDTLDLYAARVRNTFTKEAATELGFDVDVIKRDLGRVLMTLETIQENKLGELEPKDKPIEIDEADRAAAMELLRDPKLVDRVLADFDACGVVGEENNKLVGYLAATSRKLKAPLAVLIQSSSAAGKSSLMEAVLAFMPPEETIKYSAMTGQSLFYMGETNLKHRILAIAEEQGVEQAAYALKLLQSEGQLNIASTGKDPGTGRMETQEYHVEGPVMIFLTTTSDQTDPELKNRCVTLGVCEHAQHTEAIHRQQRARRTLGGRQVGHERQAIRSLHQNAQRCLRPLTVVNNYATQLTFRSDKTKSRRAHDHYLTLIESVTLLHQYQRTEGTFTNEADEPCTFIETTLQDIELANRLADHFLERSFAELPERTQILLEQLIVGLRNLCEFQGIDLWEQRFSRKDVRRWSTFGDTQLKEHLARLVDYEYLRVEAGGGKGRVMEYTLSYDPDHDQTTSIHSGLIDVKQLRSPDNPPSTPDNSAEKSAEVGEKTGEVAPDENGSTRQTPPLPPSSRENDENEQADAA</sequence>
<proteinExistence type="predicted"/>
<dbReference type="EC" id="2.7.7.-" evidence="12"/>
<evidence type="ECO:0000256" key="9">
    <source>
        <dbReference type="ARBA" id="ARBA00023163"/>
    </source>
</evidence>
<accession>A0A517NJX9</accession>
<dbReference type="GO" id="GO:0003677">
    <property type="term" value="F:DNA binding"/>
    <property type="evidence" value="ECO:0007669"/>
    <property type="project" value="InterPro"/>
</dbReference>
<dbReference type="Pfam" id="PF13155">
    <property type="entry name" value="Toprim_2"/>
    <property type="match status" value="1"/>
</dbReference>